<feature type="coiled-coil region" evidence="1">
    <location>
        <begin position="138"/>
        <end position="201"/>
    </location>
</feature>
<evidence type="ECO:0000313" key="3">
    <source>
        <dbReference type="Proteomes" id="UP001151760"/>
    </source>
</evidence>
<proteinExistence type="predicted"/>
<name>A0ABQ5F7J4_9ASTR</name>
<comment type="caution">
    <text evidence="2">The sequence shown here is derived from an EMBL/GenBank/DDBJ whole genome shotgun (WGS) entry which is preliminary data.</text>
</comment>
<accession>A0ABQ5F7J4</accession>
<evidence type="ECO:0000256" key="1">
    <source>
        <dbReference type="SAM" id="Coils"/>
    </source>
</evidence>
<reference evidence="2" key="2">
    <citation type="submission" date="2022-01" db="EMBL/GenBank/DDBJ databases">
        <authorList>
            <person name="Yamashiro T."/>
            <person name="Shiraishi A."/>
            <person name="Satake H."/>
            <person name="Nakayama K."/>
        </authorList>
    </citation>
    <scope>NUCLEOTIDE SEQUENCE</scope>
</reference>
<sequence length="254" mass="28587">MSSPNHPTSNIEDAFSSNFPDYIPASPDYVLASPGNTYSSSSNNSFGLVPIASPTLSLFHDDPYMKVMHAYYAKESPIPPPTIVPPSSMLSPMFNPQEFFLPEELLPLKKRGRDRSSSSTSALPQAFEIGESSRKTSLECHEEQIKEILNHLDELSLDRIKHIEDKIEGLGNGRVIIQQDFDNLEAELRESHTQIAKLQRKQMGNNNKIALARFRIANLEQIIEDIQVHHQADKESLLNAIYEHKNSQEGPSDY</sequence>
<gene>
    <name evidence="2" type="ORF">Tco_1002085</name>
</gene>
<reference evidence="2" key="1">
    <citation type="journal article" date="2022" name="Int. J. Mol. Sci.">
        <title>Draft Genome of Tanacetum Coccineum: Genomic Comparison of Closely Related Tanacetum-Family Plants.</title>
        <authorList>
            <person name="Yamashiro T."/>
            <person name="Shiraishi A."/>
            <person name="Nakayama K."/>
            <person name="Satake H."/>
        </authorList>
    </citation>
    <scope>NUCLEOTIDE SEQUENCE</scope>
</reference>
<dbReference type="Proteomes" id="UP001151760">
    <property type="component" value="Unassembled WGS sequence"/>
</dbReference>
<keyword evidence="1" id="KW-0175">Coiled coil</keyword>
<dbReference type="EMBL" id="BQNB010017029">
    <property type="protein sequence ID" value="GJT58552.1"/>
    <property type="molecule type" value="Genomic_DNA"/>
</dbReference>
<organism evidence="2 3">
    <name type="scientific">Tanacetum coccineum</name>
    <dbReference type="NCBI Taxonomy" id="301880"/>
    <lineage>
        <taxon>Eukaryota</taxon>
        <taxon>Viridiplantae</taxon>
        <taxon>Streptophyta</taxon>
        <taxon>Embryophyta</taxon>
        <taxon>Tracheophyta</taxon>
        <taxon>Spermatophyta</taxon>
        <taxon>Magnoliopsida</taxon>
        <taxon>eudicotyledons</taxon>
        <taxon>Gunneridae</taxon>
        <taxon>Pentapetalae</taxon>
        <taxon>asterids</taxon>
        <taxon>campanulids</taxon>
        <taxon>Asterales</taxon>
        <taxon>Asteraceae</taxon>
        <taxon>Asteroideae</taxon>
        <taxon>Anthemideae</taxon>
        <taxon>Anthemidinae</taxon>
        <taxon>Tanacetum</taxon>
    </lineage>
</organism>
<evidence type="ECO:0000313" key="2">
    <source>
        <dbReference type="EMBL" id="GJT58552.1"/>
    </source>
</evidence>
<protein>
    <submittedName>
        <fullName evidence="2">Uncharacterized protein</fullName>
    </submittedName>
</protein>
<keyword evidence="3" id="KW-1185">Reference proteome</keyword>